<dbReference type="OrthoDB" id="5386765at2759"/>
<reference evidence="2" key="1">
    <citation type="submission" date="2020-06" db="EMBL/GenBank/DDBJ databases">
        <title>Genomes of multiple members of Pneumocystis genus reveal paths to human pathogen Pneumocystis jirovecii.</title>
        <authorList>
            <person name="Cisse O.H."/>
            <person name="Ma L."/>
            <person name="Dekker J."/>
            <person name="Khil P."/>
            <person name="Jo J."/>
            <person name="Brenchley J."/>
            <person name="Blair R."/>
            <person name="Pahar B."/>
            <person name="Chabe M."/>
            <person name="Van Rompay K.A."/>
            <person name="Keesler R."/>
            <person name="Sukura A."/>
            <person name="Hirsch V."/>
            <person name="Kutty G."/>
            <person name="Liu Y."/>
            <person name="Peng L."/>
            <person name="Chen J."/>
            <person name="Song J."/>
            <person name="Weissenbacher-Lang C."/>
            <person name="Xu J."/>
            <person name="Upham N.S."/>
            <person name="Stajich J.E."/>
            <person name="Cuomo C.A."/>
            <person name="Cushion M.T."/>
            <person name="Kovacs J.A."/>
        </authorList>
    </citation>
    <scope>NUCLEOTIDE SEQUENCE</scope>
    <source>
        <strain evidence="2">2A</strain>
    </source>
</reference>
<evidence type="ECO:0000313" key="2">
    <source>
        <dbReference type="EMBL" id="QSL65542.1"/>
    </source>
</evidence>
<organism evidence="2 3">
    <name type="scientific">Pneumocystis wakefieldiae</name>
    <dbReference type="NCBI Taxonomy" id="38082"/>
    <lineage>
        <taxon>Eukaryota</taxon>
        <taxon>Fungi</taxon>
        <taxon>Dikarya</taxon>
        <taxon>Ascomycota</taxon>
        <taxon>Taphrinomycotina</taxon>
        <taxon>Pneumocystomycetes</taxon>
        <taxon>Pneumocystaceae</taxon>
        <taxon>Pneumocystis</taxon>
    </lineage>
</organism>
<gene>
    <name evidence="2" type="ORF">MERGE_002855</name>
</gene>
<sequence length="199" mass="23490">MVLHNDKWKKKANKKHHNKKKKAPGLDLKGSLTRKTNISSEDDNHDSHELPSNSWKYEETIISDEDTWVDYTKVFAKEFTLPEPDIISNDELLENRFVKGKLIYEDPENAYHLRRQAENEASLKEIKKLYNSRVKVRTVKGLYLDTEKQETSIEDIDELLRKTEFVEQIDDNITQQKSIQMNTIIKDKELENFLDKLLN</sequence>
<feature type="compositionally biased region" description="Basic residues" evidence="1">
    <location>
        <begin position="7"/>
        <end position="23"/>
    </location>
</feature>
<proteinExistence type="predicted"/>
<dbReference type="Proteomes" id="UP000663699">
    <property type="component" value="Chromosome 7"/>
</dbReference>
<feature type="region of interest" description="Disordered" evidence="1">
    <location>
        <begin position="1"/>
        <end position="51"/>
    </location>
</feature>
<name>A0A899FZY4_9ASCO</name>
<keyword evidence="3" id="KW-1185">Reference proteome</keyword>
<evidence type="ECO:0000256" key="1">
    <source>
        <dbReference type="SAM" id="MobiDB-lite"/>
    </source>
</evidence>
<protein>
    <submittedName>
        <fullName evidence="2">Uncharacterized protein</fullName>
    </submittedName>
</protein>
<dbReference type="EMBL" id="CP054538">
    <property type="protein sequence ID" value="QSL65542.1"/>
    <property type="molecule type" value="Genomic_DNA"/>
</dbReference>
<evidence type="ECO:0000313" key="3">
    <source>
        <dbReference type="Proteomes" id="UP000663699"/>
    </source>
</evidence>
<dbReference type="AlphaFoldDB" id="A0A899FZY4"/>
<accession>A0A899FZY4</accession>